<evidence type="ECO:0000256" key="2">
    <source>
        <dbReference type="ARBA" id="ARBA00022723"/>
    </source>
</evidence>
<keyword evidence="2" id="KW-0479">Metal-binding</keyword>
<dbReference type="InterPro" id="IPR058240">
    <property type="entry name" value="rSAM_sf"/>
</dbReference>
<evidence type="ECO:0000256" key="3">
    <source>
        <dbReference type="ARBA" id="ARBA00023004"/>
    </source>
</evidence>
<dbReference type="PANTHER" id="PTHR13932:SF5">
    <property type="entry name" value="RADICAL S-ADENOSYL METHIONINE DOMAIN-CONTAINING PROTEIN 1, MITOCHONDRIAL"/>
    <property type="match status" value="1"/>
</dbReference>
<name>C7DGB1_MICA2</name>
<keyword evidence="7" id="KW-1185">Reference proteome</keyword>
<dbReference type="GO" id="GO:0005737">
    <property type="term" value="C:cytoplasm"/>
    <property type="evidence" value="ECO:0007669"/>
    <property type="project" value="TreeGrafter"/>
</dbReference>
<dbReference type="SFLD" id="SFLDG01065">
    <property type="entry name" value="anaerobic_coproporphyrinogen-I"/>
    <property type="match status" value="1"/>
</dbReference>
<dbReference type="SFLD" id="SFLDS00029">
    <property type="entry name" value="Radical_SAM"/>
    <property type="match status" value="1"/>
</dbReference>
<evidence type="ECO:0000256" key="1">
    <source>
        <dbReference type="ARBA" id="ARBA00022691"/>
    </source>
</evidence>
<keyword evidence="4" id="KW-0411">Iron-sulfur</keyword>
<dbReference type="Gene3D" id="3.20.20.70">
    <property type="entry name" value="Aldolase class I"/>
    <property type="match status" value="1"/>
</dbReference>
<keyword evidence="3" id="KW-0408">Iron</keyword>
<dbReference type="EMBL" id="GG697237">
    <property type="protein sequence ID" value="EET90439.1"/>
    <property type="molecule type" value="Genomic_DNA"/>
</dbReference>
<dbReference type="InterPro" id="IPR013785">
    <property type="entry name" value="Aldolase_TIM"/>
</dbReference>
<protein>
    <submittedName>
        <fullName evidence="6">Coproporphyrinogen dehydrogenase</fullName>
    </submittedName>
</protein>
<dbReference type="InterPro" id="IPR006638">
    <property type="entry name" value="Elp3/MiaA/NifB-like_rSAM"/>
</dbReference>
<dbReference type="SMART" id="SM00729">
    <property type="entry name" value="Elp3"/>
    <property type="match status" value="1"/>
</dbReference>
<dbReference type="InterPro" id="IPR034505">
    <property type="entry name" value="Coproporphyrinogen-III_oxidase"/>
</dbReference>
<dbReference type="PANTHER" id="PTHR13932">
    <property type="entry name" value="COPROPORPHYRINIGEN III OXIDASE"/>
    <property type="match status" value="1"/>
</dbReference>
<dbReference type="AlphaFoldDB" id="C7DGB1"/>
<feature type="domain" description="Radical SAM core" evidence="5">
    <location>
        <begin position="48"/>
        <end position="283"/>
    </location>
</feature>
<dbReference type="GO" id="GO:0051539">
    <property type="term" value="F:4 iron, 4 sulfur cluster binding"/>
    <property type="evidence" value="ECO:0007669"/>
    <property type="project" value="TreeGrafter"/>
</dbReference>
<sequence length="446" mass="50059">MRTDIIVCTGEGMKLSEKIENCEFQPEVYAYPTARCYKRLEGFSITQPEFTNEINVYLHIPFCRQLCTFCGYLKTLNSEELRKEYVSALKREIEMYAGILGAKKVISLNIGGGTPSLLQPNELGEIIDTLKKANRNMLGTAKEVSIEATPESVEYDKFMEYKALGINRVSIGIESFADSEIKMSGRHNAGNISSDAIKTLKEIRFDNVVCDLMIGIEGQTTKTFSDSVDTLLDLDPDTVEIYALGVIPSTVIGKRRPEGLMGNRQKYECYEIARKKFLEKGYLQSCHNRYSKLKDGGYVQEDTIFRGTSLIGMGAGARSYAQNIHYRNPSDSLDGRVAISRYISKINSDGLAVETGIFLSEDERMRRYAIGNIESLDLYKFGSLFGVKFGVAFPELYTEMLWSGCAYETSNELKLTPKGLLFRDLIARQFFSGNVEALESVYRATA</sequence>
<dbReference type="PROSITE" id="PS51918">
    <property type="entry name" value="RADICAL_SAM"/>
    <property type="match status" value="1"/>
</dbReference>
<gene>
    <name evidence="6" type="ORF">UNLARM2_0115</name>
</gene>
<dbReference type="CDD" id="cd01335">
    <property type="entry name" value="Radical_SAM"/>
    <property type="match status" value="1"/>
</dbReference>
<evidence type="ECO:0000259" key="5">
    <source>
        <dbReference type="PROSITE" id="PS51918"/>
    </source>
</evidence>
<keyword evidence="1" id="KW-0949">S-adenosyl-L-methionine</keyword>
<dbReference type="Pfam" id="PF04055">
    <property type="entry name" value="Radical_SAM"/>
    <property type="match status" value="1"/>
</dbReference>
<dbReference type="Proteomes" id="UP000332487">
    <property type="component" value="Unassembled WGS sequence"/>
</dbReference>
<proteinExistence type="predicted"/>
<dbReference type="GO" id="GO:0046872">
    <property type="term" value="F:metal ion binding"/>
    <property type="evidence" value="ECO:0007669"/>
    <property type="project" value="UniProtKB-KW"/>
</dbReference>
<dbReference type="GO" id="GO:0003824">
    <property type="term" value="F:catalytic activity"/>
    <property type="evidence" value="ECO:0007669"/>
    <property type="project" value="InterPro"/>
</dbReference>
<organism evidence="6 7">
    <name type="scientific">Candidatus Micrarchaeum acidiphilum ARMAN-2</name>
    <dbReference type="NCBI Taxonomy" id="425595"/>
    <lineage>
        <taxon>Archaea</taxon>
        <taxon>Candidatus Micrarchaeota</taxon>
        <taxon>Candidatus Micrarchaeia</taxon>
        <taxon>Candidatus Micrarchaeales</taxon>
        <taxon>Candidatus Micrarchaeaceae</taxon>
        <taxon>Candidatus Micrarchaeum</taxon>
    </lineage>
</organism>
<evidence type="ECO:0000313" key="6">
    <source>
        <dbReference type="EMBL" id="EET90439.1"/>
    </source>
</evidence>
<dbReference type="InterPro" id="IPR007197">
    <property type="entry name" value="rSAM"/>
</dbReference>
<evidence type="ECO:0000256" key="4">
    <source>
        <dbReference type="ARBA" id="ARBA00023014"/>
    </source>
</evidence>
<accession>C7DGB1</accession>
<dbReference type="GO" id="GO:0006779">
    <property type="term" value="P:porphyrin-containing compound biosynthetic process"/>
    <property type="evidence" value="ECO:0007669"/>
    <property type="project" value="TreeGrafter"/>
</dbReference>
<reference evidence="6 7" key="2">
    <citation type="journal article" date="2010" name="Proc. Natl. Acad. Sci. U.S.A.">
        <title>Enigmatic, ultrasmall, uncultivated Archaea.</title>
        <authorList>
            <person name="Baker B.J."/>
            <person name="Comolli L.R."/>
            <person name="Dick G.J."/>
            <person name="Hauser L.J."/>
            <person name="Hyatt D."/>
            <person name="Dill B.D."/>
            <person name="Land M.L."/>
            <person name="Verberkmoes N.C."/>
            <person name="Hettich R.L."/>
            <person name="Banfield J.F."/>
        </authorList>
    </citation>
    <scope>NUCLEOTIDE SEQUENCE [LARGE SCALE GENOMIC DNA]</scope>
    <source>
        <strain evidence="6">ARMAN-2</strain>
    </source>
</reference>
<reference evidence="6 7" key="1">
    <citation type="journal article" date="2009" name="Genome Biol.">
        <title>Community-wide analysis of microbial genome sequence signatures.</title>
        <authorList>
            <person name="Dick G.J."/>
            <person name="Andersson A.F."/>
            <person name="Baker B.J."/>
            <person name="Simmons S.L."/>
            <person name="Thomas B.C."/>
            <person name="Yelton A.P."/>
            <person name="Banfield J.F."/>
        </authorList>
    </citation>
    <scope>NUCLEOTIDE SEQUENCE [LARGE SCALE GENOMIC DNA]</scope>
    <source>
        <strain evidence="6">ARMAN-2</strain>
    </source>
</reference>
<evidence type="ECO:0000313" key="7">
    <source>
        <dbReference type="Proteomes" id="UP000332487"/>
    </source>
</evidence>
<dbReference type="SUPFAM" id="SSF102114">
    <property type="entry name" value="Radical SAM enzymes"/>
    <property type="match status" value="1"/>
</dbReference>